<dbReference type="PROSITE" id="PS50828">
    <property type="entry name" value="SMR"/>
    <property type="match status" value="1"/>
</dbReference>
<reference evidence="3 4" key="1">
    <citation type="submission" date="2019-01" db="EMBL/GenBank/DDBJ databases">
        <authorList>
            <person name="Chen W.-M."/>
        </authorList>
    </citation>
    <scope>NUCLEOTIDE SEQUENCE [LARGE SCALE GENOMIC DNA]</scope>
    <source>
        <strain evidence="3 4">HPM-16</strain>
    </source>
</reference>
<dbReference type="Proteomes" id="UP000282818">
    <property type="component" value="Unassembled WGS sequence"/>
</dbReference>
<dbReference type="PANTHER" id="PTHR35562:SF2">
    <property type="entry name" value="DNA ENDONUCLEASE SMRA-RELATED"/>
    <property type="match status" value="1"/>
</dbReference>
<accession>A0A437QD24</accession>
<keyword evidence="3" id="KW-0255">Endonuclease</keyword>
<dbReference type="SUPFAM" id="SSF160443">
    <property type="entry name" value="SMR domain-like"/>
    <property type="match status" value="1"/>
</dbReference>
<keyword evidence="3" id="KW-0378">Hydrolase</keyword>
<keyword evidence="3" id="KW-0540">Nuclease</keyword>
<dbReference type="NCBIfam" id="NF033154">
    <property type="entry name" value="endonuc_SmrA"/>
    <property type="match status" value="1"/>
</dbReference>
<dbReference type="SMART" id="SM00463">
    <property type="entry name" value="SMR"/>
    <property type="match status" value="1"/>
</dbReference>
<sequence length="191" mass="21253">MDNHDADFSQLMSAEGVVPLSQEKKPVKSSGTADEQALEARRMAAVAGQDEGLTTGPLNWLNPLDPIEWCHDGVQAGVYRNLRLGKYNVDARLDLRGSSAPAALSELLSFVKECMNYGIRTIMINIGKGDTVRSKGNQLKSYLNLWLPQLPEVMAFHTAKPQHGGRAGVYVLLRKSDEARRDNLERHQKRR</sequence>
<keyword evidence="4" id="KW-1185">Reference proteome</keyword>
<evidence type="ECO:0000259" key="2">
    <source>
        <dbReference type="PROSITE" id="PS50828"/>
    </source>
</evidence>
<proteinExistence type="predicted"/>
<feature type="region of interest" description="Disordered" evidence="1">
    <location>
        <begin position="13"/>
        <end position="34"/>
    </location>
</feature>
<dbReference type="GO" id="GO:0004520">
    <property type="term" value="F:DNA endonuclease activity"/>
    <property type="evidence" value="ECO:0007669"/>
    <property type="project" value="TreeGrafter"/>
</dbReference>
<evidence type="ECO:0000313" key="4">
    <source>
        <dbReference type="Proteomes" id="UP000282818"/>
    </source>
</evidence>
<evidence type="ECO:0000256" key="1">
    <source>
        <dbReference type="SAM" id="MobiDB-lite"/>
    </source>
</evidence>
<dbReference type="Pfam" id="PF01713">
    <property type="entry name" value="Smr"/>
    <property type="match status" value="1"/>
</dbReference>
<evidence type="ECO:0000313" key="3">
    <source>
        <dbReference type="EMBL" id="RVU32447.1"/>
    </source>
</evidence>
<dbReference type="AlphaFoldDB" id="A0A437QD24"/>
<name>A0A437QD24_9GAMM</name>
<dbReference type="PANTHER" id="PTHR35562">
    <property type="entry name" value="DNA ENDONUCLEASE SMRA-RELATED"/>
    <property type="match status" value="1"/>
</dbReference>
<dbReference type="InterPro" id="IPR002625">
    <property type="entry name" value="Smr_dom"/>
</dbReference>
<comment type="caution">
    <text evidence="3">The sequence shown here is derived from an EMBL/GenBank/DDBJ whole genome shotgun (WGS) entry which is preliminary data.</text>
</comment>
<dbReference type="InterPro" id="IPR036063">
    <property type="entry name" value="Smr_dom_sf"/>
</dbReference>
<dbReference type="Gene3D" id="3.30.1370.110">
    <property type="match status" value="1"/>
</dbReference>
<gene>
    <name evidence="3" type="primary">smrA</name>
    <name evidence="3" type="ORF">EOE65_02020</name>
</gene>
<dbReference type="InterPro" id="IPR047688">
    <property type="entry name" value="Endonuc_SmrA"/>
</dbReference>
<dbReference type="EMBL" id="SACQ01000001">
    <property type="protein sequence ID" value="RVU32447.1"/>
    <property type="molecule type" value="Genomic_DNA"/>
</dbReference>
<organism evidence="3 4">
    <name type="scientific">Neptunomonas marina</name>
    <dbReference type="NCBI Taxonomy" id="1815562"/>
    <lineage>
        <taxon>Bacteria</taxon>
        <taxon>Pseudomonadati</taxon>
        <taxon>Pseudomonadota</taxon>
        <taxon>Gammaproteobacteria</taxon>
        <taxon>Oceanospirillales</taxon>
        <taxon>Oceanospirillaceae</taxon>
        <taxon>Neptunomonas</taxon>
    </lineage>
</organism>
<feature type="domain" description="Smr" evidence="2">
    <location>
        <begin position="93"/>
        <end position="174"/>
    </location>
</feature>
<dbReference type="RefSeq" id="WP_127692616.1">
    <property type="nucleotide sequence ID" value="NZ_SACQ01000001.1"/>
</dbReference>
<protein>
    <submittedName>
        <fullName evidence="3">DNA endonuclease SmrA</fullName>
    </submittedName>
</protein>